<dbReference type="GO" id="GO:0006631">
    <property type="term" value="P:fatty acid metabolic process"/>
    <property type="evidence" value="ECO:0007669"/>
    <property type="project" value="TreeGrafter"/>
</dbReference>
<protein>
    <submittedName>
        <fullName evidence="5">Long-chain-fatty-acid--CoA ligase</fullName>
    </submittedName>
</protein>
<comment type="similarity">
    <text evidence="1">Belongs to the ATP-dependent AMP-binding enzyme family.</text>
</comment>
<proteinExistence type="inferred from homology"/>
<dbReference type="InterPro" id="IPR025110">
    <property type="entry name" value="AMP-bd_C"/>
</dbReference>
<dbReference type="PANTHER" id="PTHR43201:SF5">
    <property type="entry name" value="MEDIUM-CHAIN ACYL-COA LIGASE ACSF2, MITOCHONDRIAL"/>
    <property type="match status" value="1"/>
</dbReference>
<feature type="domain" description="AMP-binding enzyme C-terminal" evidence="4">
    <location>
        <begin position="514"/>
        <end position="591"/>
    </location>
</feature>
<feature type="domain" description="AMP-dependent synthetase/ligase" evidence="3">
    <location>
        <begin position="74"/>
        <end position="464"/>
    </location>
</feature>
<reference evidence="5 6" key="1">
    <citation type="journal article" date="2012" name="Eukaryot. Cell">
        <title>Draft genome sequence of CBS 2479, the standard type strain of Trichosporon asahii.</title>
        <authorList>
            <person name="Yang R.Y."/>
            <person name="Li H.T."/>
            <person name="Zhu H."/>
            <person name="Zhou G.P."/>
            <person name="Wang M."/>
            <person name="Wang L."/>
        </authorList>
    </citation>
    <scope>NUCLEOTIDE SEQUENCE [LARGE SCALE GENOMIC DNA]</scope>
    <source>
        <strain evidence="6">ATCC 90039 / CBS 2479 / JCM 2466 / KCTC 7840 / NCYC 2677 / UAMH 7654</strain>
    </source>
</reference>
<dbReference type="Pfam" id="PF00501">
    <property type="entry name" value="AMP-binding"/>
    <property type="match status" value="1"/>
</dbReference>
<dbReference type="VEuPathDB" id="FungiDB:A1Q1_01211"/>
<evidence type="ECO:0000313" key="6">
    <source>
        <dbReference type="Proteomes" id="UP000002748"/>
    </source>
</evidence>
<evidence type="ECO:0000259" key="3">
    <source>
        <dbReference type="Pfam" id="PF00501"/>
    </source>
</evidence>
<evidence type="ECO:0000256" key="1">
    <source>
        <dbReference type="ARBA" id="ARBA00006432"/>
    </source>
</evidence>
<dbReference type="Gene3D" id="3.40.50.12780">
    <property type="entry name" value="N-terminal domain of ligase-like"/>
    <property type="match status" value="1"/>
</dbReference>
<dbReference type="InterPro" id="IPR000873">
    <property type="entry name" value="AMP-dep_synth/lig_dom"/>
</dbReference>
<dbReference type="EMBL" id="ALBS01000162">
    <property type="protein sequence ID" value="EJT49654.1"/>
    <property type="molecule type" value="Genomic_DNA"/>
</dbReference>
<dbReference type="KEGG" id="tasa:A1Q1_01211"/>
<dbReference type="HOGENOM" id="CLU_000022_59_0_1"/>
<evidence type="ECO:0000256" key="2">
    <source>
        <dbReference type="ARBA" id="ARBA00022598"/>
    </source>
</evidence>
<dbReference type="OrthoDB" id="10253115at2759"/>
<dbReference type="GO" id="GO:0031956">
    <property type="term" value="F:medium-chain fatty acid-CoA ligase activity"/>
    <property type="evidence" value="ECO:0007669"/>
    <property type="project" value="TreeGrafter"/>
</dbReference>
<accession>J6EYC9</accession>
<dbReference type="InterPro" id="IPR042099">
    <property type="entry name" value="ANL_N_sf"/>
</dbReference>
<dbReference type="Pfam" id="PF13193">
    <property type="entry name" value="AMP-binding_C"/>
    <property type="match status" value="1"/>
</dbReference>
<evidence type="ECO:0000259" key="4">
    <source>
        <dbReference type="Pfam" id="PF13193"/>
    </source>
</evidence>
<sequence>MSADDEPKPVPLPIAEIDKLYCTPGSLWELETVNIKGRPTTVWKNSPKSFRSFFLAKLDEYADKPLLNCAAPEPAPVSERVTYLFADVKKEAVSVAAWLVAHGVRTGDKVAVIGYNTASWIIAFTAIGLLGAVPVVVNAAVQPDSMLHCLKLTQPKIILADAISSSTLSFVTDKLKAAGVGPVFSWQNVDHLKKKKHVDVIDFKNLGTSAQAEDAVIKGTGFGVENLGPESDGIIFFTSGTTGYPKAVLSSQRASLHSIVSGTAGFMRMGLRAAGQMAPHVVDMIKELIFGPKDDPPVTLMAVPFFHVTGLSIVLKAFEDGIMMVTMRKWDVEEAVRLMTTYKINSMTGVPAILLAVMQSPNLPKDHVLLGTSYGGAPAPERMAADVKARWPDIHCFTAWGMTETNAAHTVFGGNDYIENPAGAGFALPVTEVRIVDIETKQPLPDGKKGLILARGMTLMKEYYNDAAATAKSFDKDGWFDTGDAGYLKDGILYVADRIKDIIIRGGENISSEEVENAVFLDDRVGEAAAVAVPHDILGEEVAVAVSLRPGAPKTTAEEIRQAAHGRLRSHARPVFVVVYDDLLPRNHNGKIIKTEVKKTVQELYKEHKKGEKAKAKL</sequence>
<gene>
    <name evidence="5" type="ORF">A1Q1_01211</name>
</gene>
<dbReference type="RefSeq" id="XP_014180961.1">
    <property type="nucleotide sequence ID" value="XM_014325486.1"/>
</dbReference>
<dbReference type="Gene3D" id="3.30.300.30">
    <property type="match status" value="1"/>
</dbReference>
<dbReference type="AlphaFoldDB" id="J6EYC9"/>
<dbReference type="PROSITE" id="PS00455">
    <property type="entry name" value="AMP_BINDING"/>
    <property type="match status" value="1"/>
</dbReference>
<dbReference type="SUPFAM" id="SSF56801">
    <property type="entry name" value="Acetyl-CoA synthetase-like"/>
    <property type="match status" value="1"/>
</dbReference>
<evidence type="ECO:0000313" key="5">
    <source>
        <dbReference type="EMBL" id="EJT49654.1"/>
    </source>
</evidence>
<comment type="caution">
    <text evidence="5">The sequence shown here is derived from an EMBL/GenBank/DDBJ whole genome shotgun (WGS) entry which is preliminary data.</text>
</comment>
<dbReference type="Proteomes" id="UP000002748">
    <property type="component" value="Unassembled WGS sequence"/>
</dbReference>
<dbReference type="PANTHER" id="PTHR43201">
    <property type="entry name" value="ACYL-COA SYNTHETASE"/>
    <property type="match status" value="1"/>
</dbReference>
<dbReference type="InterPro" id="IPR020845">
    <property type="entry name" value="AMP-binding_CS"/>
</dbReference>
<keyword evidence="2 5" id="KW-0436">Ligase</keyword>
<dbReference type="GeneID" id="25984725"/>
<organism evidence="5 6">
    <name type="scientific">Trichosporon asahii var. asahii (strain ATCC 90039 / CBS 2479 / JCM 2466 / KCTC 7840 / NBRC 103889/ NCYC 2677 / UAMH 7654)</name>
    <name type="common">Yeast</name>
    <dbReference type="NCBI Taxonomy" id="1186058"/>
    <lineage>
        <taxon>Eukaryota</taxon>
        <taxon>Fungi</taxon>
        <taxon>Dikarya</taxon>
        <taxon>Basidiomycota</taxon>
        <taxon>Agaricomycotina</taxon>
        <taxon>Tremellomycetes</taxon>
        <taxon>Trichosporonales</taxon>
        <taxon>Trichosporonaceae</taxon>
        <taxon>Trichosporon</taxon>
    </lineage>
</organism>
<dbReference type="InterPro" id="IPR045851">
    <property type="entry name" value="AMP-bd_C_sf"/>
</dbReference>
<name>J6EYC9_TRIAS</name>